<dbReference type="NCBIfam" id="TIGR00369">
    <property type="entry name" value="unchar_dom_1"/>
    <property type="match status" value="1"/>
</dbReference>
<name>R4KGT9_9FIRM</name>
<dbReference type="InterPro" id="IPR003736">
    <property type="entry name" value="PAAI_dom"/>
</dbReference>
<dbReference type="HOGENOM" id="CLU_089876_11_2_9"/>
<organism evidence="3 4">
    <name type="scientific">Desulfoscipio gibsoniae DSM 7213</name>
    <dbReference type="NCBI Taxonomy" id="767817"/>
    <lineage>
        <taxon>Bacteria</taxon>
        <taxon>Bacillati</taxon>
        <taxon>Bacillota</taxon>
        <taxon>Clostridia</taxon>
        <taxon>Eubacteriales</taxon>
        <taxon>Desulfallaceae</taxon>
        <taxon>Desulfoscipio</taxon>
    </lineage>
</organism>
<dbReference type="CDD" id="cd03443">
    <property type="entry name" value="PaaI_thioesterase"/>
    <property type="match status" value="1"/>
</dbReference>
<sequence length="122" mass="12976">MKKDALAGHLGIKLLEVKSGYAKATVKITKQLLNGAGVTHGGTIFSLADVVLAAASNSHGPLALALDVNIHFLKTTKEGAILTATATEDNLTRKTGLYRMEVKDDRDTLIAIAEGLVYRMDN</sequence>
<keyword evidence="1" id="KW-0378">Hydrolase</keyword>
<evidence type="ECO:0000313" key="4">
    <source>
        <dbReference type="Proteomes" id="UP000013520"/>
    </source>
</evidence>
<evidence type="ECO:0000259" key="2">
    <source>
        <dbReference type="Pfam" id="PF03061"/>
    </source>
</evidence>
<accession>R4KGT9</accession>
<proteinExistence type="predicted"/>
<dbReference type="EMBL" id="CP003273">
    <property type="protein sequence ID" value="AGL01824.1"/>
    <property type="molecule type" value="Genomic_DNA"/>
</dbReference>
<dbReference type="eggNOG" id="COG2050">
    <property type="taxonomic scope" value="Bacteria"/>
</dbReference>
<feature type="domain" description="Thioesterase" evidence="2">
    <location>
        <begin position="37"/>
        <end position="110"/>
    </location>
</feature>
<reference evidence="3 4" key="1">
    <citation type="submission" date="2012-01" db="EMBL/GenBank/DDBJ databases">
        <title>Complete sequence of Desulfotomaculum gibsoniae DSM 7213.</title>
        <authorList>
            <consortium name="US DOE Joint Genome Institute"/>
            <person name="Lucas S."/>
            <person name="Han J."/>
            <person name="Lapidus A."/>
            <person name="Cheng J.-F."/>
            <person name="Goodwin L."/>
            <person name="Pitluck S."/>
            <person name="Peters L."/>
            <person name="Ovchinnikova G."/>
            <person name="Teshima H."/>
            <person name="Detter J.C."/>
            <person name="Han C."/>
            <person name="Tapia R."/>
            <person name="Land M."/>
            <person name="Hauser L."/>
            <person name="Kyrpides N."/>
            <person name="Ivanova N."/>
            <person name="Pagani I."/>
            <person name="Parshina S."/>
            <person name="Plugge C."/>
            <person name="Muyzer G."/>
            <person name="Kuever J."/>
            <person name="Ivanova A."/>
            <person name="Nazina T."/>
            <person name="Klenk H.-P."/>
            <person name="Brambilla E."/>
            <person name="Spring S."/>
            <person name="Stams A.F."/>
            <person name="Woyke T."/>
        </authorList>
    </citation>
    <scope>NUCLEOTIDE SEQUENCE [LARGE SCALE GENOMIC DNA]</scope>
    <source>
        <strain evidence="3 4">DSM 7213</strain>
    </source>
</reference>
<dbReference type="KEGG" id="dgi:Desgi_2410"/>
<dbReference type="STRING" id="767817.Desgi_2410"/>
<keyword evidence="4" id="KW-1185">Reference proteome</keyword>
<evidence type="ECO:0000313" key="3">
    <source>
        <dbReference type="EMBL" id="AGL01824.1"/>
    </source>
</evidence>
<dbReference type="AlphaFoldDB" id="R4KGT9"/>
<dbReference type="InterPro" id="IPR029069">
    <property type="entry name" value="HotDog_dom_sf"/>
</dbReference>
<dbReference type="InterPro" id="IPR006683">
    <property type="entry name" value="Thioestr_dom"/>
</dbReference>
<dbReference type="PANTHER" id="PTHR42856:SF1">
    <property type="entry name" value="ACYL-COENZYME A THIOESTERASE PAAI"/>
    <property type="match status" value="1"/>
</dbReference>
<protein>
    <recommendedName>
        <fullName evidence="2">Thioesterase domain-containing protein</fullName>
    </recommendedName>
</protein>
<dbReference type="PANTHER" id="PTHR42856">
    <property type="entry name" value="ACYL-COENZYME A THIOESTERASE PAAI"/>
    <property type="match status" value="1"/>
</dbReference>
<dbReference type="SUPFAM" id="SSF54637">
    <property type="entry name" value="Thioesterase/thiol ester dehydrase-isomerase"/>
    <property type="match status" value="1"/>
</dbReference>
<gene>
    <name evidence="3" type="ORF">Desgi_2410</name>
</gene>
<dbReference type="OrthoDB" id="286702at2"/>
<dbReference type="InterPro" id="IPR052723">
    <property type="entry name" value="Acyl-CoA_thioesterase_PaaI"/>
</dbReference>
<dbReference type="Pfam" id="PF03061">
    <property type="entry name" value="4HBT"/>
    <property type="match status" value="1"/>
</dbReference>
<evidence type="ECO:0000256" key="1">
    <source>
        <dbReference type="ARBA" id="ARBA00022801"/>
    </source>
</evidence>
<dbReference type="GO" id="GO:0016289">
    <property type="term" value="F:acyl-CoA hydrolase activity"/>
    <property type="evidence" value="ECO:0007669"/>
    <property type="project" value="UniProtKB-ARBA"/>
</dbReference>
<dbReference type="Gene3D" id="3.10.129.10">
    <property type="entry name" value="Hotdog Thioesterase"/>
    <property type="match status" value="1"/>
</dbReference>
<dbReference type="RefSeq" id="WP_006523066.1">
    <property type="nucleotide sequence ID" value="NC_021184.1"/>
</dbReference>
<dbReference type="Proteomes" id="UP000013520">
    <property type="component" value="Chromosome"/>
</dbReference>